<gene>
    <name evidence="4" type="ORF">MKY91_06445</name>
</gene>
<dbReference type="InterPro" id="IPR001509">
    <property type="entry name" value="Epimerase_deHydtase"/>
</dbReference>
<dbReference type="Pfam" id="PF08338">
    <property type="entry name" value="DUF1731"/>
    <property type="match status" value="1"/>
</dbReference>
<evidence type="ECO:0000259" key="3">
    <source>
        <dbReference type="Pfam" id="PF08338"/>
    </source>
</evidence>
<proteinExistence type="inferred from homology"/>
<dbReference type="InterPro" id="IPR013549">
    <property type="entry name" value="DUF1731"/>
</dbReference>
<organism evidence="4 5">
    <name type="scientific">Alkalicoccobacillus gibsonii</name>
    <dbReference type="NCBI Taxonomy" id="79881"/>
    <lineage>
        <taxon>Bacteria</taxon>
        <taxon>Bacillati</taxon>
        <taxon>Bacillota</taxon>
        <taxon>Bacilli</taxon>
        <taxon>Bacillales</taxon>
        <taxon>Bacillaceae</taxon>
        <taxon>Alkalicoccobacillus</taxon>
    </lineage>
</organism>
<dbReference type="NCBIfam" id="TIGR01777">
    <property type="entry name" value="yfcH"/>
    <property type="match status" value="1"/>
</dbReference>
<evidence type="ECO:0000259" key="2">
    <source>
        <dbReference type="Pfam" id="PF01370"/>
    </source>
</evidence>
<dbReference type="PANTHER" id="PTHR11092">
    <property type="entry name" value="SUGAR NUCLEOTIDE EPIMERASE RELATED"/>
    <property type="match status" value="1"/>
</dbReference>
<accession>A0ABU9VFX2</accession>
<dbReference type="RefSeq" id="WP_343129853.1">
    <property type="nucleotide sequence ID" value="NZ_JBCITK010000001.1"/>
</dbReference>
<evidence type="ECO:0000256" key="1">
    <source>
        <dbReference type="ARBA" id="ARBA00009353"/>
    </source>
</evidence>
<dbReference type="PANTHER" id="PTHR11092:SF0">
    <property type="entry name" value="EPIMERASE FAMILY PROTEIN SDR39U1"/>
    <property type="match status" value="1"/>
</dbReference>
<evidence type="ECO:0000313" key="4">
    <source>
        <dbReference type="EMBL" id="MEN0642800.1"/>
    </source>
</evidence>
<reference evidence="4 5" key="1">
    <citation type="submission" date="2024-03" db="EMBL/GenBank/DDBJ databases">
        <title>Bacilli Hybrid Assemblies.</title>
        <authorList>
            <person name="Kovac J."/>
        </authorList>
    </citation>
    <scope>NUCLEOTIDE SEQUENCE [LARGE SCALE GENOMIC DNA]</scope>
    <source>
        <strain evidence="4 5">FSL R7-0666</strain>
    </source>
</reference>
<comment type="caution">
    <text evidence="4">The sequence shown here is derived from an EMBL/GenBank/DDBJ whole genome shotgun (WGS) entry which is preliminary data.</text>
</comment>
<dbReference type="EMBL" id="JBCITK010000001">
    <property type="protein sequence ID" value="MEN0642800.1"/>
    <property type="molecule type" value="Genomic_DNA"/>
</dbReference>
<comment type="similarity">
    <text evidence="1">Belongs to the NAD(P)-dependent epimerase/dehydratase family. SDR39U1 subfamily.</text>
</comment>
<evidence type="ECO:0000313" key="5">
    <source>
        <dbReference type="Proteomes" id="UP001418796"/>
    </source>
</evidence>
<protein>
    <submittedName>
        <fullName evidence="4">TIGR01777 family oxidoreductase</fullName>
    </submittedName>
</protein>
<dbReference type="SUPFAM" id="SSF51735">
    <property type="entry name" value="NAD(P)-binding Rossmann-fold domains"/>
    <property type="match status" value="1"/>
</dbReference>
<keyword evidence="5" id="KW-1185">Reference proteome</keyword>
<sequence length="300" mass="33092">MKIAITGGSGFIGQKLTSKLTSAGHEVLILTRNLEGKQAKDHVSYVKWMSQDATPEVELEGIDAIVNLAGESIMGRWTKEKKEKILNSRIEATEAVLSIIQKLKQKPTVLLNASAIGYYGISCSKDFVEGSEPDEPNFLSEVTQKWEACAQKAEEFGLRVVFGRIGIVLDSKEGALPLMVLPYKLFAGGTLGTGKQWMSWIHIDDLVSLYQFAIENNDVHGPLNITAPNPMQMIEFGKTISSVIHKPHWLPAPRFAMTTLLGEMSTLIVDGQKVFPRKAKDHGYTFTYSELKPALTDLIG</sequence>
<dbReference type="InterPro" id="IPR010099">
    <property type="entry name" value="SDR39U1"/>
</dbReference>
<dbReference type="Proteomes" id="UP001418796">
    <property type="component" value="Unassembled WGS sequence"/>
</dbReference>
<feature type="domain" description="NAD-dependent epimerase/dehydratase" evidence="2">
    <location>
        <begin position="3"/>
        <end position="219"/>
    </location>
</feature>
<feature type="domain" description="DUF1731" evidence="3">
    <location>
        <begin position="252"/>
        <end position="298"/>
    </location>
</feature>
<dbReference type="InterPro" id="IPR036291">
    <property type="entry name" value="NAD(P)-bd_dom_sf"/>
</dbReference>
<dbReference type="CDD" id="cd05242">
    <property type="entry name" value="SDR_a8"/>
    <property type="match status" value="1"/>
</dbReference>
<name>A0ABU9VFX2_9BACI</name>
<dbReference type="Pfam" id="PF01370">
    <property type="entry name" value="Epimerase"/>
    <property type="match status" value="1"/>
</dbReference>
<dbReference type="Gene3D" id="3.40.50.720">
    <property type="entry name" value="NAD(P)-binding Rossmann-like Domain"/>
    <property type="match status" value="1"/>
</dbReference>